<protein>
    <submittedName>
        <fullName evidence="2">Uncharacterized protein</fullName>
    </submittedName>
</protein>
<evidence type="ECO:0000313" key="2">
    <source>
        <dbReference type="EMBL" id="MBG6101890.1"/>
    </source>
</evidence>
<sequence>MRDGGTCALHRTGDETRTGPGPEAVPGRPYANLPYLISFQGPFLSPGSWPRVHHFASYT</sequence>
<accession>A0ABS0K045</accession>
<evidence type="ECO:0000313" key="3">
    <source>
        <dbReference type="Proteomes" id="UP000631791"/>
    </source>
</evidence>
<proteinExistence type="predicted"/>
<dbReference type="Proteomes" id="UP000631791">
    <property type="component" value="Unassembled WGS sequence"/>
</dbReference>
<gene>
    <name evidence="2" type="ORF">IW249_002304</name>
</gene>
<organism evidence="2 3">
    <name type="scientific">Micromonospora vinacea</name>
    <dbReference type="NCBI Taxonomy" id="709878"/>
    <lineage>
        <taxon>Bacteria</taxon>
        <taxon>Bacillati</taxon>
        <taxon>Actinomycetota</taxon>
        <taxon>Actinomycetes</taxon>
        <taxon>Micromonosporales</taxon>
        <taxon>Micromonosporaceae</taxon>
        <taxon>Micromonospora</taxon>
    </lineage>
</organism>
<evidence type="ECO:0000256" key="1">
    <source>
        <dbReference type="SAM" id="MobiDB-lite"/>
    </source>
</evidence>
<dbReference type="EMBL" id="JADOTY010000001">
    <property type="protein sequence ID" value="MBG6101890.1"/>
    <property type="molecule type" value="Genomic_DNA"/>
</dbReference>
<feature type="region of interest" description="Disordered" evidence="1">
    <location>
        <begin position="1"/>
        <end position="25"/>
    </location>
</feature>
<keyword evidence="3" id="KW-1185">Reference proteome</keyword>
<reference evidence="2 3" key="1">
    <citation type="submission" date="2020-11" db="EMBL/GenBank/DDBJ databases">
        <title>Sequencing the genomes of 1000 actinobacteria strains.</title>
        <authorList>
            <person name="Klenk H.-P."/>
        </authorList>
    </citation>
    <scope>NUCLEOTIDE SEQUENCE [LARGE SCALE GENOMIC DNA]</scope>
    <source>
        <strain evidence="2 3">DSM 101695</strain>
    </source>
</reference>
<comment type="caution">
    <text evidence="2">The sequence shown here is derived from an EMBL/GenBank/DDBJ whole genome shotgun (WGS) entry which is preliminary data.</text>
</comment>
<name>A0ABS0K045_9ACTN</name>